<dbReference type="InterPro" id="IPR009003">
    <property type="entry name" value="Peptidase_S1_PA"/>
</dbReference>
<feature type="region of interest" description="Disordered" evidence="1">
    <location>
        <begin position="175"/>
        <end position="195"/>
    </location>
</feature>
<dbReference type="SUPFAM" id="SSF50494">
    <property type="entry name" value="Trypsin-like serine proteases"/>
    <property type="match status" value="1"/>
</dbReference>
<protein>
    <recommendedName>
        <fullName evidence="4">Serine protease</fullName>
    </recommendedName>
</protein>
<evidence type="ECO:0000313" key="2">
    <source>
        <dbReference type="EMBL" id="SPP97815.1"/>
    </source>
</evidence>
<dbReference type="KEGG" id="bvz:BRAD3257_6953"/>
<feature type="compositionally biased region" description="Polar residues" evidence="1">
    <location>
        <begin position="178"/>
        <end position="195"/>
    </location>
</feature>
<organism evidence="2 3">
    <name type="scientific">Bradyrhizobium vignae</name>
    <dbReference type="NCBI Taxonomy" id="1549949"/>
    <lineage>
        <taxon>Bacteria</taxon>
        <taxon>Pseudomonadati</taxon>
        <taxon>Pseudomonadota</taxon>
        <taxon>Alphaproteobacteria</taxon>
        <taxon>Hyphomicrobiales</taxon>
        <taxon>Nitrobacteraceae</taxon>
        <taxon>Bradyrhizobium</taxon>
    </lineage>
</organism>
<sequence>MPQQVDIGVICLNDWMPNYEEEKSRIACFKAAVLYQPAKDGRSDYWEYGYAPVGAEVFILGFPLGLALQGTLPIWKCGSVASEPLINIAGQMPIFFVDAATRHGMSGSPVAYFGKELINSRGLPAPAPQAFVEPWLLGVYAGRRGSSSEEQEMSLGRVWHRRLLDDIFFNHVPGGTPPLTSEGSTTATSLRQAIE</sequence>
<proteinExistence type="predicted"/>
<dbReference type="AlphaFoldDB" id="A0A2U3Q8R4"/>
<dbReference type="Gene3D" id="2.40.10.10">
    <property type="entry name" value="Trypsin-like serine proteases"/>
    <property type="match status" value="1"/>
</dbReference>
<evidence type="ECO:0000313" key="3">
    <source>
        <dbReference type="Proteomes" id="UP000246085"/>
    </source>
</evidence>
<name>A0A2U3Q8R4_9BRAD</name>
<dbReference type="Proteomes" id="UP000246085">
    <property type="component" value="Chromosome BRAD3257"/>
</dbReference>
<accession>A0A2U3Q8R4</accession>
<reference evidence="2 3" key="1">
    <citation type="submission" date="2018-03" db="EMBL/GenBank/DDBJ databases">
        <authorList>
            <person name="Gully D."/>
        </authorList>
    </citation>
    <scope>NUCLEOTIDE SEQUENCE [LARGE SCALE GENOMIC DNA]</scope>
    <source>
        <strain evidence="2">ORS3257</strain>
    </source>
</reference>
<dbReference type="InterPro" id="IPR043504">
    <property type="entry name" value="Peptidase_S1_PA_chymotrypsin"/>
</dbReference>
<evidence type="ECO:0000256" key="1">
    <source>
        <dbReference type="SAM" id="MobiDB-lite"/>
    </source>
</evidence>
<evidence type="ECO:0008006" key="4">
    <source>
        <dbReference type="Google" id="ProtNLM"/>
    </source>
</evidence>
<dbReference type="EMBL" id="LS398110">
    <property type="protein sequence ID" value="SPP97815.1"/>
    <property type="molecule type" value="Genomic_DNA"/>
</dbReference>
<gene>
    <name evidence="2" type="ORF">BRAD3257_6953</name>
</gene>